<keyword evidence="3" id="KW-0479">Metal-binding</keyword>
<evidence type="ECO:0000259" key="7">
    <source>
        <dbReference type="PROSITE" id="PS51462"/>
    </source>
</evidence>
<dbReference type="GO" id="GO:0016818">
    <property type="term" value="F:hydrolase activity, acting on acid anhydrides, in phosphorus-containing anhydrides"/>
    <property type="evidence" value="ECO:0007669"/>
    <property type="project" value="InterPro"/>
</dbReference>
<evidence type="ECO:0000256" key="2">
    <source>
        <dbReference type="ARBA" id="ARBA00001946"/>
    </source>
</evidence>
<dbReference type="PANTHER" id="PTHR12318">
    <property type="entry name" value="TESTOSTERONE-REGULATED PROTEIN RP2"/>
    <property type="match status" value="1"/>
</dbReference>
<dbReference type="eggNOG" id="COG0494">
    <property type="taxonomic scope" value="Bacteria"/>
</dbReference>
<evidence type="ECO:0000256" key="6">
    <source>
        <dbReference type="ARBA" id="ARBA00023211"/>
    </source>
</evidence>
<dbReference type="SUPFAM" id="SSF55811">
    <property type="entry name" value="Nudix"/>
    <property type="match status" value="1"/>
</dbReference>
<dbReference type="Gene3D" id="3.90.79.10">
    <property type="entry name" value="Nucleoside Triphosphate Pyrophosphohydrolase"/>
    <property type="match status" value="1"/>
</dbReference>
<protein>
    <recommendedName>
        <fullName evidence="7">Nudix hydrolase domain-containing protein</fullName>
    </recommendedName>
</protein>
<gene>
    <name evidence="8" type="ORF">MOPEL_020_00320</name>
</gene>
<keyword evidence="6" id="KW-0464">Manganese</keyword>
<dbReference type="STRING" id="1089455.MOPEL_020_00320"/>
<dbReference type="GO" id="GO:0046872">
    <property type="term" value="F:metal ion binding"/>
    <property type="evidence" value="ECO:0007669"/>
    <property type="project" value="UniProtKB-KW"/>
</dbReference>
<feature type="domain" description="Nudix hydrolase" evidence="7">
    <location>
        <begin position="90"/>
        <end position="304"/>
    </location>
</feature>
<keyword evidence="4" id="KW-0378">Hydrolase</keyword>
<comment type="cofactor">
    <cofactor evidence="2">
        <name>Mg(2+)</name>
        <dbReference type="ChEBI" id="CHEBI:18420"/>
    </cofactor>
</comment>
<organism evidence="8 9">
    <name type="scientific">Mobilicoccus pelagius NBRC 104925</name>
    <dbReference type="NCBI Taxonomy" id="1089455"/>
    <lineage>
        <taxon>Bacteria</taxon>
        <taxon>Bacillati</taxon>
        <taxon>Actinomycetota</taxon>
        <taxon>Actinomycetes</taxon>
        <taxon>Micrococcales</taxon>
        <taxon>Dermatophilaceae</taxon>
        <taxon>Mobilicoccus</taxon>
    </lineage>
</organism>
<sequence length="353" mass="38292">MTRDARSQDAASRDAMSSDITPFDITLHDGGPDVVVRWFEVSEDLVSMLGPAATDGGTGPVEIAEVAPARAAATVMVVRDVAGRGDASAPRAVGEGALEATPSAAEAPNVSDGDAVEVFMLRRRASMAFAPNRMVFPGGGVDARDADADLPWAGPSPKRWAEWLGAIDEAEARELVAAAAREVFEECGVLLAGPDEERLVGDVSGEEWEAERDRLLSREQSFAEMLIRRGLVLRTDLLRPWAHWVTPEFEPRRYDTRFFAARLPEGQIPDDRTSEADSADWVRPRELLAALAEGRAAMLPPTVVCVEQVAEAPDTETFLAWAPPMRRIMPVLERTDSGTLRMRVELPVAGGRP</sequence>
<dbReference type="InterPro" id="IPR000086">
    <property type="entry name" value="NUDIX_hydrolase_dom"/>
</dbReference>
<dbReference type="PANTHER" id="PTHR12318:SF0">
    <property type="entry name" value="ACYL-COENZYME A DIPHOSPHATASE NUDT19"/>
    <property type="match status" value="1"/>
</dbReference>
<dbReference type="PROSITE" id="PS51462">
    <property type="entry name" value="NUDIX"/>
    <property type="match status" value="1"/>
</dbReference>
<dbReference type="InterPro" id="IPR039121">
    <property type="entry name" value="NUDT19"/>
</dbReference>
<evidence type="ECO:0000256" key="5">
    <source>
        <dbReference type="ARBA" id="ARBA00022842"/>
    </source>
</evidence>
<evidence type="ECO:0000313" key="9">
    <source>
        <dbReference type="Proteomes" id="UP000004367"/>
    </source>
</evidence>
<comment type="cofactor">
    <cofactor evidence="1">
        <name>Mn(2+)</name>
        <dbReference type="ChEBI" id="CHEBI:29035"/>
    </cofactor>
</comment>
<dbReference type="EMBL" id="BAFE01000019">
    <property type="protein sequence ID" value="GAB47546.1"/>
    <property type="molecule type" value="Genomic_DNA"/>
</dbReference>
<evidence type="ECO:0000256" key="1">
    <source>
        <dbReference type="ARBA" id="ARBA00001936"/>
    </source>
</evidence>
<reference evidence="8 9" key="1">
    <citation type="submission" date="2012-02" db="EMBL/GenBank/DDBJ databases">
        <title>Whole genome shotgun sequence of Mobilicoccus pelagius NBRC 104925.</title>
        <authorList>
            <person name="Yoshida Y."/>
            <person name="Hosoyama A."/>
            <person name="Tsuchikane K."/>
            <person name="Katsumata H."/>
            <person name="Yamazaki S."/>
            <person name="Fujita N."/>
        </authorList>
    </citation>
    <scope>NUCLEOTIDE SEQUENCE [LARGE SCALE GENOMIC DNA]</scope>
    <source>
        <strain evidence="8 9">NBRC 104925</strain>
    </source>
</reference>
<dbReference type="InterPro" id="IPR015797">
    <property type="entry name" value="NUDIX_hydrolase-like_dom_sf"/>
</dbReference>
<evidence type="ECO:0000256" key="4">
    <source>
        <dbReference type="ARBA" id="ARBA00022801"/>
    </source>
</evidence>
<dbReference type="CDD" id="cd18870">
    <property type="entry name" value="NUDIX_AcylCoAdiphos_Nudt19"/>
    <property type="match status" value="1"/>
</dbReference>
<comment type="caution">
    <text evidence="8">The sequence shown here is derived from an EMBL/GenBank/DDBJ whole genome shotgun (WGS) entry which is preliminary data.</text>
</comment>
<keyword evidence="5" id="KW-0460">Magnesium</keyword>
<dbReference type="AlphaFoldDB" id="H5UP88"/>
<name>H5UP88_9MICO</name>
<dbReference type="Proteomes" id="UP000004367">
    <property type="component" value="Unassembled WGS sequence"/>
</dbReference>
<dbReference type="RefSeq" id="WP_009481444.1">
    <property type="nucleotide sequence ID" value="NZ_BAFE01000019.1"/>
</dbReference>
<evidence type="ECO:0000313" key="8">
    <source>
        <dbReference type="EMBL" id="GAB47546.1"/>
    </source>
</evidence>
<keyword evidence="9" id="KW-1185">Reference proteome</keyword>
<proteinExistence type="predicted"/>
<evidence type="ECO:0000256" key="3">
    <source>
        <dbReference type="ARBA" id="ARBA00022723"/>
    </source>
</evidence>
<accession>H5UP88</accession>